<comment type="caution">
    <text evidence="2">The sequence shown here is derived from an EMBL/GenBank/DDBJ whole genome shotgun (WGS) entry which is preliminary data.</text>
</comment>
<dbReference type="Pfam" id="PF00702">
    <property type="entry name" value="Hydrolase"/>
    <property type="match status" value="1"/>
</dbReference>
<dbReference type="PANTHER" id="PTHR43316:SF3">
    <property type="entry name" value="HALOACID DEHALOGENASE, TYPE II (AFU_ORTHOLOGUE AFUA_2G07750)-RELATED"/>
    <property type="match status" value="1"/>
</dbReference>
<evidence type="ECO:0000313" key="2">
    <source>
        <dbReference type="EMBL" id="NER29732.1"/>
    </source>
</evidence>
<name>A0A6B3NGQ8_9CYAN</name>
<dbReference type="AlphaFoldDB" id="A0A6B3NGQ8"/>
<accession>A0A6B3NGQ8</accession>
<keyword evidence="1 2" id="KW-0378">Hydrolase</keyword>
<dbReference type="EMBL" id="JAAHFQ010000420">
    <property type="protein sequence ID" value="NER29732.1"/>
    <property type="molecule type" value="Genomic_DNA"/>
</dbReference>
<dbReference type="SUPFAM" id="SSF56784">
    <property type="entry name" value="HAD-like"/>
    <property type="match status" value="1"/>
</dbReference>
<organism evidence="2">
    <name type="scientific">Symploca sp. SIO1C4</name>
    <dbReference type="NCBI Taxonomy" id="2607765"/>
    <lineage>
        <taxon>Bacteria</taxon>
        <taxon>Bacillati</taxon>
        <taxon>Cyanobacteriota</taxon>
        <taxon>Cyanophyceae</taxon>
        <taxon>Coleofasciculales</taxon>
        <taxon>Coleofasciculaceae</taxon>
        <taxon>Symploca</taxon>
    </lineage>
</organism>
<evidence type="ECO:0000256" key="1">
    <source>
        <dbReference type="ARBA" id="ARBA00022801"/>
    </source>
</evidence>
<gene>
    <name evidence="2" type="ORF">F6J89_19470</name>
</gene>
<dbReference type="PRINTS" id="PR00413">
    <property type="entry name" value="HADHALOGNASE"/>
</dbReference>
<proteinExistence type="predicted"/>
<dbReference type="InterPro" id="IPR023198">
    <property type="entry name" value="PGP-like_dom2"/>
</dbReference>
<dbReference type="InterPro" id="IPR051540">
    <property type="entry name" value="S-2-haloacid_dehalogenase"/>
</dbReference>
<dbReference type="PANTHER" id="PTHR43316">
    <property type="entry name" value="HYDROLASE, HALOACID DELAHOGENASE-RELATED"/>
    <property type="match status" value="1"/>
</dbReference>
<protein>
    <submittedName>
        <fullName evidence="2">HAD hydrolase-like protein</fullName>
    </submittedName>
</protein>
<dbReference type="Gene3D" id="3.40.50.1000">
    <property type="entry name" value="HAD superfamily/HAD-like"/>
    <property type="match status" value="1"/>
</dbReference>
<reference evidence="2" key="1">
    <citation type="submission" date="2019-11" db="EMBL/GenBank/DDBJ databases">
        <title>Genomic insights into an expanded diversity of filamentous marine cyanobacteria reveals the extraordinary biosynthetic potential of Moorea and Okeania.</title>
        <authorList>
            <person name="Ferreira Leao T."/>
            <person name="Wang M."/>
            <person name="Moss N."/>
            <person name="Da Silva R."/>
            <person name="Sanders J."/>
            <person name="Nurk S."/>
            <person name="Gurevich A."/>
            <person name="Humphrey G."/>
            <person name="Reher R."/>
            <person name="Zhu Q."/>
            <person name="Belda-Ferre P."/>
            <person name="Glukhov E."/>
            <person name="Rex R."/>
            <person name="Dorrestein P.C."/>
            <person name="Knight R."/>
            <person name="Pevzner P."/>
            <person name="Gerwick W.H."/>
            <person name="Gerwick L."/>
        </authorList>
    </citation>
    <scope>NUCLEOTIDE SEQUENCE</scope>
    <source>
        <strain evidence="2">SIO1C4</strain>
    </source>
</reference>
<dbReference type="InterPro" id="IPR023214">
    <property type="entry name" value="HAD_sf"/>
</dbReference>
<dbReference type="Gene3D" id="1.10.150.240">
    <property type="entry name" value="Putative phosphatase, domain 2"/>
    <property type="match status" value="1"/>
</dbReference>
<sequence>MTSQSTVVFDMIGTCFSLEKPKQRLMELGAPAEALSLWFAQTLRDAFALSHAGGYQPLKQILETELPRTLKLLGLKADNKQLAEVIATFSELELQTGALATFQSFKAAGWRIVALTNGSAESTRQLLAQGRALEYFSELFSCDQIQKTKPHPDVYLQLPRNSEGDTWMIAAHAWDIMGAIGMGWKTAFLTYEEQDYLDAYPQPDVIANNLLEAANKILV</sequence>
<dbReference type="GO" id="GO:0016787">
    <property type="term" value="F:hydrolase activity"/>
    <property type="evidence" value="ECO:0007669"/>
    <property type="project" value="UniProtKB-KW"/>
</dbReference>
<dbReference type="InterPro" id="IPR036412">
    <property type="entry name" value="HAD-like_sf"/>
</dbReference>
<dbReference type="InterPro" id="IPR006439">
    <property type="entry name" value="HAD-SF_hydro_IA"/>
</dbReference>